<dbReference type="InterPro" id="IPR050491">
    <property type="entry name" value="AmpC-like"/>
</dbReference>
<dbReference type="InterPro" id="IPR012338">
    <property type="entry name" value="Beta-lactam/transpept-like"/>
</dbReference>
<dbReference type="Proteomes" id="UP000192411">
    <property type="component" value="Unassembled WGS sequence"/>
</dbReference>
<keyword evidence="5" id="KW-1185">Reference proteome</keyword>
<dbReference type="EMBL" id="MVIM01000008">
    <property type="protein sequence ID" value="ORB64285.1"/>
    <property type="molecule type" value="Genomic_DNA"/>
</dbReference>
<dbReference type="AlphaFoldDB" id="A0A1X0JNY5"/>
<gene>
    <name evidence="4" type="ORF">BST47_17010</name>
</gene>
<dbReference type="STRING" id="75922.BST47_17010"/>
<dbReference type="GO" id="GO:0016787">
    <property type="term" value="F:hydrolase activity"/>
    <property type="evidence" value="ECO:0007669"/>
    <property type="project" value="UniProtKB-KW"/>
</dbReference>
<feature type="compositionally biased region" description="Pro residues" evidence="1">
    <location>
        <begin position="402"/>
        <end position="414"/>
    </location>
</feature>
<keyword evidence="4" id="KW-0378">Hydrolase</keyword>
<dbReference type="PROSITE" id="PS51257">
    <property type="entry name" value="PROKAR_LIPOPROTEIN"/>
    <property type="match status" value="1"/>
</dbReference>
<sequence>MAAMVFRRCGVLVLTAALMFISGCGNDSASQDGTTTETPGAPDAKEVDAAVAQRLDEAITKAMDQTGVPGSLVGIWGPDGEYIRAFGVADQAGGAPMQTDFYHRIGSQTKTFTVTGVLQLADQGKLGLDDPIAEFVDGVPEGDKITLRQLARMQSGLANFSDSVDFQQALFADPYRNFTPQELLDYAFAEPVKFAPGEGFLYCNTNTVLLGLVVEKVSGQTLPDYIRDHITTPLGMSHTSFPTTNAFPDPHAQGYTTQDADNSEMVATDWNPSWAWAAGAMISTLEDMHIWAPALATGKLLTPDMQAQRLQTVTTPGMPAQDGYGVGLFKLGGWIGHNGSLPGYQTVSVYLPEKQTSLVIFTNTDIASNGQEPSTLVAKAITEIISPENVYTMGDAVQPPDITSPPAPTAPPAPTTSKPR</sequence>
<evidence type="ECO:0000259" key="3">
    <source>
        <dbReference type="Pfam" id="PF00144"/>
    </source>
</evidence>
<proteinExistence type="predicted"/>
<dbReference type="PANTHER" id="PTHR46825">
    <property type="entry name" value="D-ALANYL-D-ALANINE-CARBOXYPEPTIDASE/ENDOPEPTIDASE AMPH"/>
    <property type="match status" value="1"/>
</dbReference>
<evidence type="ECO:0000256" key="2">
    <source>
        <dbReference type="SAM" id="SignalP"/>
    </source>
</evidence>
<dbReference type="RefSeq" id="WP_083126708.1">
    <property type="nucleotide sequence ID" value="NZ_MVIM01000008.1"/>
</dbReference>
<feature type="chain" id="PRO_5012191031" evidence="2">
    <location>
        <begin position="30"/>
        <end position="420"/>
    </location>
</feature>
<keyword evidence="2" id="KW-0732">Signal</keyword>
<reference evidence="4 5" key="1">
    <citation type="submission" date="2017-02" db="EMBL/GenBank/DDBJ databases">
        <title>The new phylogeny of genus Mycobacterium.</title>
        <authorList>
            <person name="Tortoli E."/>
            <person name="Trovato A."/>
            <person name="Cirillo D.M."/>
        </authorList>
    </citation>
    <scope>NUCLEOTIDE SEQUENCE [LARGE SCALE GENOMIC DNA]</scope>
    <source>
        <strain evidence="4 5">DSM 44338</strain>
    </source>
</reference>
<dbReference type="OrthoDB" id="3174977at2"/>
<dbReference type="Pfam" id="PF00144">
    <property type="entry name" value="Beta-lactamase"/>
    <property type="match status" value="1"/>
</dbReference>
<comment type="caution">
    <text evidence="4">The sequence shown here is derived from an EMBL/GenBank/DDBJ whole genome shotgun (WGS) entry which is preliminary data.</text>
</comment>
<feature type="domain" description="Beta-lactamase-related" evidence="3">
    <location>
        <begin position="55"/>
        <end position="368"/>
    </location>
</feature>
<name>A0A1X0JNY5_9MYCO</name>
<accession>A0A1X0JNY5</accession>
<dbReference type="Gene3D" id="3.40.710.10">
    <property type="entry name" value="DD-peptidase/beta-lactamase superfamily"/>
    <property type="match status" value="1"/>
</dbReference>
<feature type="signal peptide" evidence="2">
    <location>
        <begin position="1"/>
        <end position="29"/>
    </location>
</feature>
<protein>
    <submittedName>
        <fullName evidence="4">Serine hydrolase</fullName>
    </submittedName>
</protein>
<dbReference type="PANTHER" id="PTHR46825:SF7">
    <property type="entry name" value="D-ALANYL-D-ALANINE CARBOXYPEPTIDASE"/>
    <property type="match status" value="1"/>
</dbReference>
<evidence type="ECO:0000256" key="1">
    <source>
        <dbReference type="SAM" id="MobiDB-lite"/>
    </source>
</evidence>
<feature type="region of interest" description="Disordered" evidence="1">
    <location>
        <begin position="393"/>
        <end position="420"/>
    </location>
</feature>
<dbReference type="InterPro" id="IPR001466">
    <property type="entry name" value="Beta-lactam-related"/>
</dbReference>
<evidence type="ECO:0000313" key="4">
    <source>
        <dbReference type="EMBL" id="ORB64285.1"/>
    </source>
</evidence>
<evidence type="ECO:0000313" key="5">
    <source>
        <dbReference type="Proteomes" id="UP000192411"/>
    </source>
</evidence>
<dbReference type="SUPFAM" id="SSF56601">
    <property type="entry name" value="beta-lactamase/transpeptidase-like"/>
    <property type="match status" value="1"/>
</dbReference>
<organism evidence="4 5">
    <name type="scientific">Mycolicibacterium tusciae</name>
    <dbReference type="NCBI Taxonomy" id="75922"/>
    <lineage>
        <taxon>Bacteria</taxon>
        <taxon>Bacillati</taxon>
        <taxon>Actinomycetota</taxon>
        <taxon>Actinomycetes</taxon>
        <taxon>Mycobacteriales</taxon>
        <taxon>Mycobacteriaceae</taxon>
        <taxon>Mycolicibacterium</taxon>
    </lineage>
</organism>